<accession>A0ABQ3YS67</accession>
<dbReference type="InterPro" id="IPR048915">
    <property type="entry name" value="bDLD3"/>
</dbReference>
<dbReference type="RefSeq" id="WP_203726015.1">
    <property type="nucleotide sequence ID" value="NZ_BAAATX010000002.1"/>
</dbReference>
<protein>
    <recommendedName>
        <fullName evidence="1">Bacterial Death-like domain-containing protein</fullName>
    </recommendedName>
</protein>
<dbReference type="Pfam" id="PF20690">
    <property type="entry name" value="bDLD3"/>
    <property type="match status" value="1"/>
</dbReference>
<feature type="domain" description="Bacterial Death-like" evidence="1">
    <location>
        <begin position="337"/>
        <end position="405"/>
    </location>
</feature>
<evidence type="ECO:0000259" key="1">
    <source>
        <dbReference type="Pfam" id="PF20690"/>
    </source>
</evidence>
<dbReference type="SUPFAM" id="SSF53167">
    <property type="entry name" value="Purine and uridine phosphorylases"/>
    <property type="match status" value="1"/>
</dbReference>
<name>A0ABQ3YS67_9ACTN</name>
<keyword evidence="3" id="KW-1185">Reference proteome</keyword>
<sequence length="417" mass="45450">MDRVDGLIITALPEELEAARRAGNGVREWRECDSGARMPYLIGQLAAEAGGTLTIALARPARMGGTALAPVLTSLISKLNPICVAMCGVCAGRPGDAVLGDVIVAQRAYQYDEGKWNGAEFWGDHDKFRLTGAWLRAAQDFRPEGLPSYGRASAGQAGVWFMERLYRGEDPRRHPAFDRYFSRDDWPGGVAGLVADGLVAPDGAGWVLTEAGWRHIARLRAEDVHGPATLPFKVLAGAMASGSAVVEWDGIWDELRRMGERKIVGMEMEAATVAAAADELGVPHWLVAKGVMDHAGADRDDRFKEFAARASAEVLFALLGRLLPARPPERPAGKLPGAVRLDVVHRLVDDWVKLADLAEVPRYDRARFPAGDEPRRVLDWLEERGRLAELPELLDKIDRPDLATLTGRYLPGTATGR</sequence>
<dbReference type="InterPro" id="IPR035994">
    <property type="entry name" value="Nucleoside_phosphorylase_sf"/>
</dbReference>
<dbReference type="Proteomes" id="UP000637628">
    <property type="component" value="Unassembled WGS sequence"/>
</dbReference>
<reference evidence="2 3" key="1">
    <citation type="submission" date="2021-01" db="EMBL/GenBank/DDBJ databases">
        <title>Whole genome shotgun sequence of Actinoplanes durhamensis NBRC 14914.</title>
        <authorList>
            <person name="Komaki H."/>
            <person name="Tamura T."/>
        </authorList>
    </citation>
    <scope>NUCLEOTIDE SEQUENCE [LARGE SCALE GENOMIC DNA]</scope>
    <source>
        <strain evidence="2 3">NBRC 14914</strain>
    </source>
</reference>
<dbReference type="PANTHER" id="PTHR46832:SF1">
    <property type="entry name" value="5'-METHYLTHIOADENOSINE_S-ADENOSYLHOMOCYSTEINE NUCLEOSIDASE"/>
    <property type="match status" value="1"/>
</dbReference>
<dbReference type="PANTHER" id="PTHR46832">
    <property type="entry name" value="5'-METHYLTHIOADENOSINE/S-ADENOSYLHOMOCYSTEINE NUCLEOSIDASE"/>
    <property type="match status" value="1"/>
</dbReference>
<dbReference type="EMBL" id="BOML01000014">
    <property type="protein sequence ID" value="GIE00370.1"/>
    <property type="molecule type" value="Genomic_DNA"/>
</dbReference>
<evidence type="ECO:0000313" key="3">
    <source>
        <dbReference type="Proteomes" id="UP000637628"/>
    </source>
</evidence>
<organism evidence="2 3">
    <name type="scientific">Paractinoplanes durhamensis</name>
    <dbReference type="NCBI Taxonomy" id="113563"/>
    <lineage>
        <taxon>Bacteria</taxon>
        <taxon>Bacillati</taxon>
        <taxon>Actinomycetota</taxon>
        <taxon>Actinomycetes</taxon>
        <taxon>Micromonosporales</taxon>
        <taxon>Micromonosporaceae</taxon>
        <taxon>Paractinoplanes</taxon>
    </lineage>
</organism>
<evidence type="ECO:0000313" key="2">
    <source>
        <dbReference type="EMBL" id="GIE00370.1"/>
    </source>
</evidence>
<comment type="caution">
    <text evidence="2">The sequence shown here is derived from an EMBL/GenBank/DDBJ whole genome shotgun (WGS) entry which is preliminary data.</text>
</comment>
<proteinExistence type="predicted"/>
<gene>
    <name evidence="2" type="ORF">Adu01nite_17200</name>
</gene>
<dbReference type="Gene3D" id="3.40.50.1580">
    <property type="entry name" value="Nucleoside phosphorylase domain"/>
    <property type="match status" value="1"/>
</dbReference>